<feature type="compositionally biased region" description="Basic and acidic residues" evidence="1">
    <location>
        <begin position="162"/>
        <end position="174"/>
    </location>
</feature>
<evidence type="ECO:0000313" key="4">
    <source>
        <dbReference type="Proteomes" id="UP001152799"/>
    </source>
</evidence>
<dbReference type="Proteomes" id="UP001152799">
    <property type="component" value="Chromosome 1"/>
</dbReference>
<evidence type="ECO:0000256" key="2">
    <source>
        <dbReference type="SAM" id="SignalP"/>
    </source>
</evidence>
<feature type="chain" id="PRO_5040462680" evidence="2">
    <location>
        <begin position="23"/>
        <end position="174"/>
    </location>
</feature>
<organism evidence="3 4">
    <name type="scientific">Ceutorhynchus assimilis</name>
    <name type="common">cabbage seed weevil</name>
    <dbReference type="NCBI Taxonomy" id="467358"/>
    <lineage>
        <taxon>Eukaryota</taxon>
        <taxon>Metazoa</taxon>
        <taxon>Ecdysozoa</taxon>
        <taxon>Arthropoda</taxon>
        <taxon>Hexapoda</taxon>
        <taxon>Insecta</taxon>
        <taxon>Pterygota</taxon>
        <taxon>Neoptera</taxon>
        <taxon>Endopterygota</taxon>
        <taxon>Coleoptera</taxon>
        <taxon>Polyphaga</taxon>
        <taxon>Cucujiformia</taxon>
        <taxon>Curculionidae</taxon>
        <taxon>Ceutorhynchinae</taxon>
        <taxon>Ceutorhynchus</taxon>
    </lineage>
</organism>
<feature type="region of interest" description="Disordered" evidence="1">
    <location>
        <begin position="136"/>
        <end position="174"/>
    </location>
</feature>
<sequence length="174" mass="18206">MALKTVLIIFVSLVALLEFTQAKYLNLPRGVNENCSDVASTLTGGLVPAGLVPVTLCKDSLECINGTCIDINIDLDIDLDIDIGIDSDANTATGTRTRNGKGTGVNQNCTDVASTLDLPTTLCNQGFVCINGTCTEKTSSEENSSSEESKGKGKGNGTDTGTGKKDGKDYIYTL</sequence>
<proteinExistence type="predicted"/>
<dbReference type="AlphaFoldDB" id="A0A9N9Q9A9"/>
<name>A0A9N9Q9A9_9CUCU</name>
<gene>
    <name evidence="3" type="ORF">CEUTPL_LOCUS1653</name>
</gene>
<protein>
    <submittedName>
        <fullName evidence="3">Uncharacterized protein</fullName>
    </submittedName>
</protein>
<evidence type="ECO:0000313" key="3">
    <source>
        <dbReference type="EMBL" id="CAG9760938.1"/>
    </source>
</evidence>
<keyword evidence="4" id="KW-1185">Reference proteome</keyword>
<keyword evidence="2" id="KW-0732">Signal</keyword>
<feature type="signal peptide" evidence="2">
    <location>
        <begin position="1"/>
        <end position="22"/>
    </location>
</feature>
<accession>A0A9N9Q9A9</accession>
<reference evidence="3" key="1">
    <citation type="submission" date="2022-01" db="EMBL/GenBank/DDBJ databases">
        <authorList>
            <person name="King R."/>
        </authorList>
    </citation>
    <scope>NUCLEOTIDE SEQUENCE</scope>
</reference>
<dbReference type="EMBL" id="OU892277">
    <property type="protein sequence ID" value="CAG9760938.1"/>
    <property type="molecule type" value="Genomic_DNA"/>
</dbReference>
<evidence type="ECO:0000256" key="1">
    <source>
        <dbReference type="SAM" id="MobiDB-lite"/>
    </source>
</evidence>